<proteinExistence type="inferred from homology"/>
<gene>
    <name evidence="2" type="ORF">DNL40_02870</name>
</gene>
<evidence type="ECO:0000313" key="2">
    <source>
        <dbReference type="EMBL" id="PZR55331.1"/>
    </source>
</evidence>
<evidence type="ECO:0000256" key="1">
    <source>
        <dbReference type="ARBA" id="ARBA00010169"/>
    </source>
</evidence>
<sequence>MSAAGIVQVTVTCDSAETLDAMVHGAVSARLAACGQVEGPLTSTYRWGGEVQTSTEWRATFKTTAARAGTLEEFLVEQHPYDLPEVLRTPVLGGEALYLDWVREAVGD</sequence>
<dbReference type="InterPro" id="IPR004323">
    <property type="entry name" value="Ion_tolerance_CutA"/>
</dbReference>
<keyword evidence="3" id="KW-1185">Reference proteome</keyword>
<dbReference type="Gene3D" id="3.30.70.120">
    <property type="match status" value="1"/>
</dbReference>
<comment type="similarity">
    <text evidence="1">Belongs to the CutA family.</text>
</comment>
<dbReference type="GO" id="GO:0010038">
    <property type="term" value="P:response to metal ion"/>
    <property type="evidence" value="ECO:0007669"/>
    <property type="project" value="InterPro"/>
</dbReference>
<name>A0A2W5YJH6_9MICO</name>
<dbReference type="SUPFAM" id="SSF54913">
    <property type="entry name" value="GlnB-like"/>
    <property type="match status" value="1"/>
</dbReference>
<dbReference type="AlphaFoldDB" id="A0A2W5YJH6"/>
<dbReference type="EMBL" id="QKWH01000001">
    <property type="protein sequence ID" value="PZR55331.1"/>
    <property type="molecule type" value="Genomic_DNA"/>
</dbReference>
<dbReference type="InterPro" id="IPR011322">
    <property type="entry name" value="N-reg_PII-like_a/b"/>
</dbReference>
<dbReference type="Pfam" id="PF03091">
    <property type="entry name" value="CutA1"/>
    <property type="match status" value="1"/>
</dbReference>
<organism evidence="2 3">
    <name type="scientific">Xylanimonas oleitrophica</name>
    <dbReference type="NCBI Taxonomy" id="2607479"/>
    <lineage>
        <taxon>Bacteria</taxon>
        <taxon>Bacillati</taxon>
        <taxon>Actinomycetota</taxon>
        <taxon>Actinomycetes</taxon>
        <taxon>Micrococcales</taxon>
        <taxon>Promicromonosporaceae</taxon>
        <taxon>Xylanimonas</taxon>
    </lineage>
</organism>
<comment type="caution">
    <text evidence="2">The sequence shown here is derived from an EMBL/GenBank/DDBJ whole genome shotgun (WGS) entry which is preliminary data.</text>
</comment>
<dbReference type="GO" id="GO:0005507">
    <property type="term" value="F:copper ion binding"/>
    <property type="evidence" value="ECO:0007669"/>
    <property type="project" value="TreeGrafter"/>
</dbReference>
<dbReference type="PANTHER" id="PTHR23419:SF8">
    <property type="entry name" value="FI09726P"/>
    <property type="match status" value="1"/>
</dbReference>
<dbReference type="RefSeq" id="WP_111249695.1">
    <property type="nucleotide sequence ID" value="NZ_QKWH01000001.1"/>
</dbReference>
<dbReference type="InterPro" id="IPR015867">
    <property type="entry name" value="N-reg_PII/ATP_PRibTrfase_C"/>
</dbReference>
<reference evidence="2 3" key="1">
    <citation type="submission" date="2018-06" db="EMBL/GenBank/DDBJ databases">
        <title>Whole genome sequencing of a novel hydrocarbon degrading bacterial strain, PW21 isolated from oil contaminated produced water sample.</title>
        <authorList>
            <person name="Nagkirti P."/>
            <person name="Shaikh A."/>
            <person name="Gowdaman V."/>
            <person name="Engineer A.E."/>
            <person name="Dagar S."/>
            <person name="Dhakephalkar P.K."/>
        </authorList>
    </citation>
    <scope>NUCLEOTIDE SEQUENCE [LARGE SCALE GENOMIC DNA]</scope>
    <source>
        <strain evidence="2 3">PW21</strain>
    </source>
</reference>
<accession>A0A2W5YJH6</accession>
<dbReference type="PANTHER" id="PTHR23419">
    <property type="entry name" value="DIVALENT CATION TOLERANCE CUTA-RELATED"/>
    <property type="match status" value="1"/>
</dbReference>
<protein>
    <submittedName>
        <fullName evidence="2">Divalent-cation tolerance protein CutA</fullName>
    </submittedName>
</protein>
<dbReference type="Proteomes" id="UP000248783">
    <property type="component" value="Unassembled WGS sequence"/>
</dbReference>
<evidence type="ECO:0000313" key="3">
    <source>
        <dbReference type="Proteomes" id="UP000248783"/>
    </source>
</evidence>